<evidence type="ECO:0000313" key="3">
    <source>
        <dbReference type="Proteomes" id="UP000326354"/>
    </source>
</evidence>
<organism evidence="2 3">
    <name type="scientific">Uabimicrobium amorphum</name>
    <dbReference type="NCBI Taxonomy" id="2596890"/>
    <lineage>
        <taxon>Bacteria</taxon>
        <taxon>Pseudomonadati</taxon>
        <taxon>Planctomycetota</taxon>
        <taxon>Candidatus Uabimicrobiia</taxon>
        <taxon>Candidatus Uabimicrobiales</taxon>
        <taxon>Candidatus Uabimicrobiaceae</taxon>
        <taxon>Candidatus Uabimicrobium</taxon>
    </lineage>
</organism>
<dbReference type="RefSeq" id="WP_151971316.1">
    <property type="nucleotide sequence ID" value="NZ_AP019860.1"/>
</dbReference>
<dbReference type="KEGG" id="uam:UABAM_05694"/>
<feature type="domain" description="Schlafen AlbA-2" evidence="1">
    <location>
        <begin position="20"/>
        <end position="137"/>
    </location>
</feature>
<dbReference type="Proteomes" id="UP000326354">
    <property type="component" value="Chromosome"/>
</dbReference>
<evidence type="ECO:0000313" key="2">
    <source>
        <dbReference type="EMBL" id="BBM87291.1"/>
    </source>
</evidence>
<accession>A0A5S9ITJ7</accession>
<dbReference type="InterPro" id="IPR038475">
    <property type="entry name" value="RecG_C_sf"/>
</dbReference>
<dbReference type="InterPro" id="IPR036390">
    <property type="entry name" value="WH_DNA-bd_sf"/>
</dbReference>
<dbReference type="PANTHER" id="PTHR30595:SF6">
    <property type="entry name" value="SCHLAFEN ALBA-2 DOMAIN-CONTAINING PROTEIN"/>
    <property type="match status" value="1"/>
</dbReference>
<evidence type="ECO:0000259" key="1">
    <source>
        <dbReference type="Pfam" id="PF04326"/>
    </source>
</evidence>
<dbReference type="OrthoDB" id="258364at2"/>
<dbReference type="PANTHER" id="PTHR30595">
    <property type="entry name" value="GLPR-RELATED TRANSCRIPTIONAL REPRESSOR"/>
    <property type="match status" value="1"/>
</dbReference>
<sequence length="484" mass="55754">MLTQGNIAKEKLDKLFQSDEGINLEYKIQTEKRRDIAECLTAMANSKGGYIIFGVEDPLGGAVPPKIVGITNNKKLIDRIHGAAKDCTPPLNAYTYVELVKYKQKTIIVVEVYDKIPTVTNIGGKFLKRRGSHNMVMSFEDFIQRAVAHGAIVFENMAVPRAKWADLDKSKIKKYLEVRKEKSERSLNMTIKEFIVTLNCVIEEEGQLVPNYAGLLLFGRNPQKYLPQAEMTCIRFRGTEVTRGYIDRKDVIGTIPDMIDQGVEFVYKNMRTGGYVWGVKRTDYYEYPVKAIREAIANCCAHREYAQNGCICIYMFDDRIEFSSPGSIPFGISLEQIQRFEHRSRPRNPLIAHILRDMGYVERAGTGLKLMATEMEKNKLKKPIFKELEEELRTYFYGPSEKFMQEVVENELEEKENSVANDSLTNRQIKSLDYIRKYGRITNKEYRELFQISQSTSTRELNELCKQEILTKKGKGRATFYKML</sequence>
<name>A0A5S9ITJ7_UABAM</name>
<dbReference type="SUPFAM" id="SSF46785">
    <property type="entry name" value="Winged helix' DNA-binding domain"/>
    <property type="match status" value="1"/>
</dbReference>
<dbReference type="Pfam" id="PF04326">
    <property type="entry name" value="SLFN_AlbA_2"/>
    <property type="match status" value="1"/>
</dbReference>
<keyword evidence="3" id="KW-1185">Reference proteome</keyword>
<proteinExistence type="predicted"/>
<dbReference type="AlphaFoldDB" id="A0A5S9ITJ7"/>
<dbReference type="InterPro" id="IPR038461">
    <property type="entry name" value="Schlafen_AlbA_2_dom_sf"/>
</dbReference>
<dbReference type="Gene3D" id="3.30.950.30">
    <property type="entry name" value="Schlafen, AAA domain"/>
    <property type="match status" value="1"/>
</dbReference>
<dbReference type="Pfam" id="PF13749">
    <property type="entry name" value="HATPase_c_4"/>
    <property type="match status" value="1"/>
</dbReference>
<dbReference type="InterPro" id="IPR007421">
    <property type="entry name" value="Schlafen_AlbA_2_dom"/>
</dbReference>
<protein>
    <submittedName>
        <fullName evidence="2">Transcriptional regulator</fullName>
    </submittedName>
</protein>
<dbReference type="InterPro" id="IPR036388">
    <property type="entry name" value="WH-like_DNA-bd_sf"/>
</dbReference>
<reference evidence="2 3" key="1">
    <citation type="submission" date="2019-08" db="EMBL/GenBank/DDBJ databases">
        <title>Complete genome sequence of Candidatus Uab amorphum.</title>
        <authorList>
            <person name="Shiratori T."/>
            <person name="Suzuki S."/>
            <person name="Kakizawa Y."/>
            <person name="Ishida K."/>
        </authorList>
    </citation>
    <scope>NUCLEOTIDE SEQUENCE [LARGE SCALE GENOMIC DNA]</scope>
    <source>
        <strain evidence="2 3">SRT547</strain>
    </source>
</reference>
<dbReference type="Gene3D" id="3.30.565.60">
    <property type="match status" value="1"/>
</dbReference>
<dbReference type="Gene3D" id="1.10.10.10">
    <property type="entry name" value="Winged helix-like DNA-binding domain superfamily/Winged helix DNA-binding domain"/>
    <property type="match status" value="1"/>
</dbReference>
<gene>
    <name evidence="2" type="ORF">UABAM_05694</name>
</gene>
<dbReference type="EMBL" id="AP019860">
    <property type="protein sequence ID" value="BBM87291.1"/>
    <property type="molecule type" value="Genomic_DNA"/>
</dbReference>